<gene>
    <name evidence="1" type="ORF">LTR16_010797</name>
</gene>
<comment type="caution">
    <text evidence="1">The sequence shown here is derived from an EMBL/GenBank/DDBJ whole genome shotgun (WGS) entry which is preliminary data.</text>
</comment>
<accession>A0ABR0IZ07</accession>
<dbReference type="EMBL" id="JAVRRA010027793">
    <property type="protein sequence ID" value="KAK5052391.1"/>
    <property type="molecule type" value="Genomic_DNA"/>
</dbReference>
<organism evidence="1 2">
    <name type="scientific">Cryomyces antarcticus</name>
    <dbReference type="NCBI Taxonomy" id="329879"/>
    <lineage>
        <taxon>Eukaryota</taxon>
        <taxon>Fungi</taxon>
        <taxon>Dikarya</taxon>
        <taxon>Ascomycota</taxon>
        <taxon>Pezizomycotina</taxon>
        <taxon>Dothideomycetes</taxon>
        <taxon>Dothideomycetes incertae sedis</taxon>
        <taxon>Cryomyces</taxon>
    </lineage>
</organism>
<sequence length="169" mass="17120">MHDLAVRIRPDGAAAEALMADATVVFLPHHHPPAAPAAATTTTTAAASLLPEQQLRLGRDLLDGAQARRDALLAHDAVGAADAAAEVGFQLTDGKAGRDEVERAAGGQAGAVLAQQVEGRGPGGFVRRGRGEVEGEQGVVDAWLGVFGVESGKVQSVSLGYGRRDGGGG</sequence>
<protein>
    <submittedName>
        <fullName evidence="1">Uncharacterized protein</fullName>
    </submittedName>
</protein>
<feature type="non-terminal residue" evidence="1">
    <location>
        <position position="169"/>
    </location>
</feature>
<name>A0ABR0IZ07_9PEZI</name>
<reference evidence="1 2" key="1">
    <citation type="submission" date="2023-08" db="EMBL/GenBank/DDBJ databases">
        <title>Black Yeasts Isolated from many extreme environments.</title>
        <authorList>
            <person name="Coleine C."/>
            <person name="Stajich J.E."/>
            <person name="Selbmann L."/>
        </authorList>
    </citation>
    <scope>NUCLEOTIDE SEQUENCE [LARGE SCALE GENOMIC DNA]</scope>
    <source>
        <strain evidence="1 2">CCFEE 536</strain>
    </source>
</reference>
<keyword evidence="2" id="KW-1185">Reference proteome</keyword>
<evidence type="ECO:0000313" key="2">
    <source>
        <dbReference type="Proteomes" id="UP001357485"/>
    </source>
</evidence>
<evidence type="ECO:0000313" key="1">
    <source>
        <dbReference type="EMBL" id="KAK5052391.1"/>
    </source>
</evidence>
<proteinExistence type="predicted"/>
<dbReference type="Proteomes" id="UP001357485">
    <property type="component" value="Unassembled WGS sequence"/>
</dbReference>